<reference evidence="1" key="1">
    <citation type="submission" date="2014-09" db="EMBL/GenBank/DDBJ databases">
        <authorList>
            <person name="Magalhaes I.L.F."/>
            <person name="Oliveira U."/>
            <person name="Santos F.R."/>
            <person name="Vidigal T.H.D.A."/>
            <person name="Brescovit A.D."/>
            <person name="Santos A.J."/>
        </authorList>
    </citation>
    <scope>NUCLEOTIDE SEQUENCE</scope>
    <source>
        <tissue evidence="1">Shoot tissue taken approximately 20 cm above the soil surface</tissue>
    </source>
</reference>
<protein>
    <submittedName>
        <fullName evidence="1">Uncharacterized protein</fullName>
    </submittedName>
</protein>
<accession>A0A0A8YJW4</accession>
<reference evidence="1" key="2">
    <citation type="journal article" date="2015" name="Data Brief">
        <title>Shoot transcriptome of the giant reed, Arundo donax.</title>
        <authorList>
            <person name="Barrero R.A."/>
            <person name="Guerrero F.D."/>
            <person name="Moolhuijzen P."/>
            <person name="Goolsby J.A."/>
            <person name="Tidwell J."/>
            <person name="Bellgard S.E."/>
            <person name="Bellgard M.I."/>
        </authorList>
    </citation>
    <scope>NUCLEOTIDE SEQUENCE</scope>
    <source>
        <tissue evidence="1">Shoot tissue taken approximately 20 cm above the soil surface</tissue>
    </source>
</reference>
<name>A0A0A8YJW4_ARUDO</name>
<evidence type="ECO:0000313" key="1">
    <source>
        <dbReference type="EMBL" id="JAD26421.1"/>
    </source>
</evidence>
<sequence length="163" mass="17993">MLSSHKQTSHHSSHLWDTVPLCTGPPYMRTIWSLFISLVASDLTLMKSILSCFEGASGLATNLSKCHITPIRCSEEDLELALSNFPCAVAEFPCRYLDSGRPWSALSDSPDPDLVALFAASVTVRVGNGRSGLFWKDRWINGQSIESLAPNLFLLIPKRTLLE</sequence>
<organism evidence="1">
    <name type="scientific">Arundo donax</name>
    <name type="common">Giant reed</name>
    <name type="synonym">Donax arundinaceus</name>
    <dbReference type="NCBI Taxonomy" id="35708"/>
    <lineage>
        <taxon>Eukaryota</taxon>
        <taxon>Viridiplantae</taxon>
        <taxon>Streptophyta</taxon>
        <taxon>Embryophyta</taxon>
        <taxon>Tracheophyta</taxon>
        <taxon>Spermatophyta</taxon>
        <taxon>Magnoliopsida</taxon>
        <taxon>Liliopsida</taxon>
        <taxon>Poales</taxon>
        <taxon>Poaceae</taxon>
        <taxon>PACMAD clade</taxon>
        <taxon>Arundinoideae</taxon>
        <taxon>Arundineae</taxon>
        <taxon>Arundo</taxon>
    </lineage>
</organism>
<dbReference type="EMBL" id="GBRH01271474">
    <property type="protein sequence ID" value="JAD26421.1"/>
    <property type="molecule type" value="Transcribed_RNA"/>
</dbReference>
<dbReference type="AlphaFoldDB" id="A0A0A8YJW4"/>
<proteinExistence type="predicted"/>